<dbReference type="Pfam" id="PF23539">
    <property type="entry name" value="DUF7134"/>
    <property type="match status" value="1"/>
</dbReference>
<sequence>MAKPTIRDTLLVLAVCTLDVLFFSTFGGDLGQLGDGDLSSLGLLGYAALGCVALLWRRHAPAAVFGALLLHSVLGTLLVSGYQPVLGLLVALYSVGAHAPRRFAWLIAPATGSFAVVAANEAWLRRDESNPVTTLVGLTLFYALLSTGVWALGLLAGRSRRRLADSEQRRLGEARAAVDAERQRISRELHDIVAHAVTVMVLQAAGARKVLRADPERAADALTQVEELGRQAMSELRRMLAVQGLAGHGHSGPDGAEAEHQLGLDDLSALMERVRATGVPVELVVEGRPQPVDPSVGLAAYRTVQESLTNVAKHAGGAATVTLRWSEGLRVQVTNAAPVQRPGISATLSTGHGLLGLRERVAVVGGRLDAGPTDSGGFQVTALLPAGR</sequence>
<dbReference type="PANTHER" id="PTHR24421:SF10">
    <property type="entry name" value="NITRATE_NITRITE SENSOR PROTEIN NARQ"/>
    <property type="match status" value="1"/>
</dbReference>
<proteinExistence type="predicted"/>
<dbReference type="EC" id="2.7.13.3" evidence="2"/>
<keyword evidence="4" id="KW-0808">Transferase</keyword>
<dbReference type="InterPro" id="IPR036890">
    <property type="entry name" value="HATPase_C_sf"/>
</dbReference>
<dbReference type="Pfam" id="PF07730">
    <property type="entry name" value="HisKA_3"/>
    <property type="match status" value="1"/>
</dbReference>
<evidence type="ECO:0000256" key="6">
    <source>
        <dbReference type="ARBA" id="ARBA00022777"/>
    </source>
</evidence>
<comment type="catalytic activity">
    <reaction evidence="1">
        <text>ATP + protein L-histidine = ADP + protein N-phospho-L-histidine.</text>
        <dbReference type="EC" id="2.7.13.3"/>
    </reaction>
</comment>
<comment type="caution">
    <text evidence="12">The sequence shown here is derived from an EMBL/GenBank/DDBJ whole genome shotgun (WGS) entry which is preliminary data.</text>
</comment>
<keyword evidence="9" id="KW-0472">Membrane</keyword>
<reference evidence="12 13" key="1">
    <citation type="submission" date="2020-08" db="EMBL/GenBank/DDBJ databases">
        <title>Sequencing the genomes of 1000 actinobacteria strains.</title>
        <authorList>
            <person name="Klenk H.-P."/>
        </authorList>
    </citation>
    <scope>NUCLEOTIDE SEQUENCE [LARGE SCALE GENOMIC DNA]</scope>
    <source>
        <strain evidence="12 13">DSM 45362</strain>
    </source>
</reference>
<evidence type="ECO:0000256" key="3">
    <source>
        <dbReference type="ARBA" id="ARBA00022553"/>
    </source>
</evidence>
<evidence type="ECO:0000259" key="10">
    <source>
        <dbReference type="Pfam" id="PF07730"/>
    </source>
</evidence>
<feature type="transmembrane region" description="Helical" evidence="9">
    <location>
        <begin position="63"/>
        <end position="83"/>
    </location>
</feature>
<feature type="transmembrane region" description="Helical" evidence="9">
    <location>
        <begin position="103"/>
        <end position="123"/>
    </location>
</feature>
<dbReference type="GO" id="GO:0016020">
    <property type="term" value="C:membrane"/>
    <property type="evidence" value="ECO:0007669"/>
    <property type="project" value="InterPro"/>
</dbReference>
<keyword evidence="7" id="KW-0067">ATP-binding</keyword>
<gene>
    <name evidence="12" type="ORF">F4553_006109</name>
</gene>
<organism evidence="12 13">
    <name type="scientific">Allocatelliglobosispora scoriae</name>
    <dbReference type="NCBI Taxonomy" id="643052"/>
    <lineage>
        <taxon>Bacteria</taxon>
        <taxon>Bacillati</taxon>
        <taxon>Actinomycetota</taxon>
        <taxon>Actinomycetes</taxon>
        <taxon>Micromonosporales</taxon>
        <taxon>Micromonosporaceae</taxon>
        <taxon>Allocatelliglobosispora</taxon>
    </lineage>
</organism>
<name>A0A841BYC8_9ACTN</name>
<dbReference type="EMBL" id="JACHMN010000003">
    <property type="protein sequence ID" value="MBB5872675.1"/>
    <property type="molecule type" value="Genomic_DNA"/>
</dbReference>
<protein>
    <recommendedName>
        <fullName evidence="2">histidine kinase</fullName>
        <ecNumber evidence="2">2.7.13.3</ecNumber>
    </recommendedName>
</protein>
<evidence type="ECO:0000313" key="12">
    <source>
        <dbReference type="EMBL" id="MBB5872675.1"/>
    </source>
</evidence>
<dbReference type="PANTHER" id="PTHR24421">
    <property type="entry name" value="NITRATE/NITRITE SENSOR PROTEIN NARX-RELATED"/>
    <property type="match status" value="1"/>
</dbReference>
<evidence type="ECO:0000256" key="1">
    <source>
        <dbReference type="ARBA" id="ARBA00000085"/>
    </source>
</evidence>
<keyword evidence="9" id="KW-1133">Transmembrane helix</keyword>
<dbReference type="SUPFAM" id="SSF55874">
    <property type="entry name" value="ATPase domain of HSP90 chaperone/DNA topoisomerase II/histidine kinase"/>
    <property type="match status" value="1"/>
</dbReference>
<accession>A0A841BYC8</accession>
<evidence type="ECO:0000256" key="7">
    <source>
        <dbReference type="ARBA" id="ARBA00022840"/>
    </source>
</evidence>
<evidence type="ECO:0000256" key="5">
    <source>
        <dbReference type="ARBA" id="ARBA00022741"/>
    </source>
</evidence>
<feature type="transmembrane region" description="Helical" evidence="9">
    <location>
        <begin position="135"/>
        <end position="156"/>
    </location>
</feature>
<dbReference type="GO" id="GO:0046983">
    <property type="term" value="F:protein dimerization activity"/>
    <property type="evidence" value="ECO:0007669"/>
    <property type="project" value="InterPro"/>
</dbReference>
<dbReference type="Gene3D" id="3.30.565.10">
    <property type="entry name" value="Histidine kinase-like ATPase, C-terminal domain"/>
    <property type="match status" value="1"/>
</dbReference>
<feature type="transmembrane region" description="Helical" evidence="9">
    <location>
        <begin position="9"/>
        <end position="26"/>
    </location>
</feature>
<keyword evidence="8" id="KW-0902">Two-component regulatory system</keyword>
<keyword evidence="5" id="KW-0547">Nucleotide-binding</keyword>
<dbReference type="RefSeq" id="WP_184842681.1">
    <property type="nucleotide sequence ID" value="NZ_JACHMN010000003.1"/>
</dbReference>
<keyword evidence="9" id="KW-0812">Transmembrane</keyword>
<keyword evidence="13" id="KW-1185">Reference proteome</keyword>
<feature type="domain" description="DUF7134" evidence="11">
    <location>
        <begin position="3"/>
        <end position="159"/>
    </location>
</feature>
<evidence type="ECO:0000256" key="2">
    <source>
        <dbReference type="ARBA" id="ARBA00012438"/>
    </source>
</evidence>
<evidence type="ECO:0000259" key="11">
    <source>
        <dbReference type="Pfam" id="PF23539"/>
    </source>
</evidence>
<evidence type="ECO:0000313" key="13">
    <source>
        <dbReference type="Proteomes" id="UP000587527"/>
    </source>
</evidence>
<evidence type="ECO:0000256" key="4">
    <source>
        <dbReference type="ARBA" id="ARBA00022679"/>
    </source>
</evidence>
<keyword evidence="3" id="KW-0597">Phosphoprotein</keyword>
<dbReference type="Gene3D" id="1.20.5.1930">
    <property type="match status" value="1"/>
</dbReference>
<evidence type="ECO:0000256" key="9">
    <source>
        <dbReference type="SAM" id="Phobius"/>
    </source>
</evidence>
<dbReference type="GO" id="GO:0000155">
    <property type="term" value="F:phosphorelay sensor kinase activity"/>
    <property type="evidence" value="ECO:0007669"/>
    <property type="project" value="InterPro"/>
</dbReference>
<dbReference type="InterPro" id="IPR011712">
    <property type="entry name" value="Sig_transdc_His_kin_sub3_dim/P"/>
</dbReference>
<feature type="transmembrane region" description="Helical" evidence="9">
    <location>
        <begin position="38"/>
        <end position="56"/>
    </location>
</feature>
<dbReference type="AlphaFoldDB" id="A0A841BYC8"/>
<dbReference type="Proteomes" id="UP000587527">
    <property type="component" value="Unassembled WGS sequence"/>
</dbReference>
<feature type="domain" description="Signal transduction histidine kinase subgroup 3 dimerisation and phosphoacceptor" evidence="10">
    <location>
        <begin position="181"/>
        <end position="241"/>
    </location>
</feature>
<evidence type="ECO:0000256" key="8">
    <source>
        <dbReference type="ARBA" id="ARBA00023012"/>
    </source>
</evidence>
<dbReference type="InterPro" id="IPR050482">
    <property type="entry name" value="Sensor_HK_TwoCompSys"/>
</dbReference>
<dbReference type="CDD" id="cd16917">
    <property type="entry name" value="HATPase_UhpB-NarQ-NarX-like"/>
    <property type="match status" value="1"/>
</dbReference>
<dbReference type="InterPro" id="IPR055558">
    <property type="entry name" value="DUF7134"/>
</dbReference>
<dbReference type="GO" id="GO:0005524">
    <property type="term" value="F:ATP binding"/>
    <property type="evidence" value="ECO:0007669"/>
    <property type="project" value="UniProtKB-KW"/>
</dbReference>
<keyword evidence="6 12" id="KW-0418">Kinase</keyword>